<dbReference type="FunFam" id="3.30.70.270:FF:000001">
    <property type="entry name" value="Diguanylate cyclase domain protein"/>
    <property type="match status" value="1"/>
</dbReference>
<evidence type="ECO:0000313" key="6">
    <source>
        <dbReference type="Proteomes" id="UP000635726"/>
    </source>
</evidence>
<feature type="domain" description="GGDEF" evidence="4">
    <location>
        <begin position="383"/>
        <end position="516"/>
    </location>
</feature>
<dbReference type="Proteomes" id="UP000635726">
    <property type="component" value="Unassembled WGS sequence"/>
</dbReference>
<dbReference type="SMART" id="SM00086">
    <property type="entry name" value="PAC"/>
    <property type="match status" value="2"/>
</dbReference>
<dbReference type="EMBL" id="BMOE01000001">
    <property type="protein sequence ID" value="GGJ60663.1"/>
    <property type="molecule type" value="Genomic_DNA"/>
</dbReference>
<evidence type="ECO:0000313" key="5">
    <source>
        <dbReference type="EMBL" id="GGJ60663.1"/>
    </source>
</evidence>
<sequence>MRPPHRFAPTLTEALQPLLDALGLSGALVLPDHDPRLHPAPHGHAAPLAGHDLPGLALLATRALQPSDRPALNAVAWAVRQHRDHLATTTERNRLRDVYDHAFQFQGVVAPDGTFIDANATTLAFAATTRAAVLGRPFWDAPWWDTPAKRDAVRQAVQRAANGEFVRFDIEVTSAQGRHSTVDFSLTPVPGPDGQVDLIVPEGRDITEHHRAAREADVARAALSAVLENVQDAIVACDEHGRLTVFNRSSRDIHGVRDVTVHPGEWAQHFDLYEADGTTLLPTGRVPLVRAWNGEHLQNVEMVIAPHGQARRVLLASGGPLTAPDGTRMGAVIAMHDITERRNVENRLRHDAMHDRLTGLPNRTYLRHLLELAMNRYRRRPDAPYAVIYLDLDGFKHINDAYGHLMGDRVLLEVAARLRTAVRKSDTVARLGGDEFAVLLDAPCDEMNVMSVVRRVQAAMALPINLQGHQTPVTASIGATVATPAYRELDDPLRDADTAMYRAKRSGRNCSALFDQSMHDAVMQRVTLERELRRAIPAGELRLHYQPIVHLGTGACTGFEALVRWQHPERGLLYPGHFMEVATSTGLVAPLGTWVLHEAARQLAAWRAVPGLERLTVSVNLDDQQVQQSTRPEDQVLLFDLPEGLELEVTESSLFDTAEAVHALHTLASRGVPLSLDDFGTGYASLAAVQRHPISTLKIDRSFVAPLPGGNRQRAIVAGVITMAGHLGLRVVAEGLETQEQVQAVQDLGCTHGQGYLYSRPVPPEQALQYALTHQSPTPCS</sequence>
<protein>
    <recommendedName>
        <fullName evidence="7">Diguanylate cyclase</fullName>
    </recommendedName>
</protein>
<dbReference type="InterPro" id="IPR043128">
    <property type="entry name" value="Rev_trsase/Diguanyl_cyclase"/>
</dbReference>
<dbReference type="Pfam" id="PF00563">
    <property type="entry name" value="EAL"/>
    <property type="match status" value="1"/>
</dbReference>
<feature type="domain" description="EAL" evidence="3">
    <location>
        <begin position="525"/>
        <end position="775"/>
    </location>
</feature>
<evidence type="ECO:0000259" key="2">
    <source>
        <dbReference type="PROSITE" id="PS50113"/>
    </source>
</evidence>
<dbReference type="InterPro" id="IPR052155">
    <property type="entry name" value="Biofilm_reg_signaling"/>
</dbReference>
<dbReference type="RefSeq" id="WP_188960236.1">
    <property type="nucleotide sequence ID" value="NZ_BMOE01000001.1"/>
</dbReference>
<dbReference type="SMART" id="SM00091">
    <property type="entry name" value="PAS"/>
    <property type="match status" value="2"/>
</dbReference>
<evidence type="ECO:0000259" key="1">
    <source>
        <dbReference type="PROSITE" id="PS50112"/>
    </source>
</evidence>
<dbReference type="NCBIfam" id="TIGR00254">
    <property type="entry name" value="GGDEF"/>
    <property type="match status" value="1"/>
</dbReference>
<dbReference type="SMART" id="SM00267">
    <property type="entry name" value="GGDEF"/>
    <property type="match status" value="1"/>
</dbReference>
<gene>
    <name evidence="5" type="ORF">GCM10008939_00470</name>
</gene>
<dbReference type="CDD" id="cd01949">
    <property type="entry name" value="GGDEF"/>
    <property type="match status" value="1"/>
</dbReference>
<dbReference type="NCBIfam" id="TIGR00229">
    <property type="entry name" value="sensory_box"/>
    <property type="match status" value="1"/>
</dbReference>
<dbReference type="Gene3D" id="3.30.70.270">
    <property type="match status" value="1"/>
</dbReference>
<dbReference type="InterPro" id="IPR029787">
    <property type="entry name" value="Nucleotide_cyclase"/>
</dbReference>
<dbReference type="InterPro" id="IPR001633">
    <property type="entry name" value="EAL_dom"/>
</dbReference>
<reference evidence="5" key="1">
    <citation type="journal article" date="2014" name="Int. J. Syst. Evol. Microbiol.">
        <title>Complete genome sequence of Corynebacterium casei LMG S-19264T (=DSM 44701T), isolated from a smear-ripened cheese.</title>
        <authorList>
            <consortium name="US DOE Joint Genome Institute (JGI-PGF)"/>
            <person name="Walter F."/>
            <person name="Albersmeier A."/>
            <person name="Kalinowski J."/>
            <person name="Ruckert C."/>
        </authorList>
    </citation>
    <scope>NUCLEOTIDE SEQUENCE</scope>
    <source>
        <strain evidence="5">JCM 14371</strain>
    </source>
</reference>
<dbReference type="PROSITE" id="PS50887">
    <property type="entry name" value="GGDEF"/>
    <property type="match status" value="1"/>
</dbReference>
<comment type="caution">
    <text evidence="5">The sequence shown here is derived from an EMBL/GenBank/DDBJ whole genome shotgun (WGS) entry which is preliminary data.</text>
</comment>
<dbReference type="InterPro" id="IPR013656">
    <property type="entry name" value="PAS_4"/>
</dbReference>
<feature type="domain" description="PAS" evidence="1">
    <location>
        <begin position="219"/>
        <end position="255"/>
    </location>
</feature>
<dbReference type="InterPro" id="IPR000014">
    <property type="entry name" value="PAS"/>
</dbReference>
<evidence type="ECO:0000259" key="4">
    <source>
        <dbReference type="PROSITE" id="PS50887"/>
    </source>
</evidence>
<evidence type="ECO:0008006" key="7">
    <source>
        <dbReference type="Google" id="ProtNLM"/>
    </source>
</evidence>
<dbReference type="AlphaFoldDB" id="A0A917P440"/>
<dbReference type="SUPFAM" id="SSF141868">
    <property type="entry name" value="EAL domain-like"/>
    <property type="match status" value="1"/>
</dbReference>
<dbReference type="PANTHER" id="PTHR44757:SF2">
    <property type="entry name" value="BIOFILM ARCHITECTURE MAINTENANCE PROTEIN MBAA"/>
    <property type="match status" value="1"/>
</dbReference>
<dbReference type="InterPro" id="IPR035965">
    <property type="entry name" value="PAS-like_dom_sf"/>
</dbReference>
<reference evidence="5" key="2">
    <citation type="submission" date="2020-09" db="EMBL/GenBank/DDBJ databases">
        <authorList>
            <person name="Sun Q."/>
            <person name="Ohkuma M."/>
        </authorList>
    </citation>
    <scope>NUCLEOTIDE SEQUENCE</scope>
    <source>
        <strain evidence="5">JCM 14371</strain>
    </source>
</reference>
<dbReference type="PROSITE" id="PS50113">
    <property type="entry name" value="PAC"/>
    <property type="match status" value="2"/>
</dbReference>
<proteinExistence type="predicted"/>
<dbReference type="Gene3D" id="3.20.20.450">
    <property type="entry name" value="EAL domain"/>
    <property type="match status" value="1"/>
</dbReference>
<name>A0A917P440_9DEIO</name>
<dbReference type="SUPFAM" id="SSF55073">
    <property type="entry name" value="Nucleotide cyclase"/>
    <property type="match status" value="1"/>
</dbReference>
<dbReference type="CDD" id="cd01948">
    <property type="entry name" value="EAL"/>
    <property type="match status" value="1"/>
</dbReference>
<dbReference type="InterPro" id="IPR000700">
    <property type="entry name" value="PAS-assoc_C"/>
</dbReference>
<dbReference type="PANTHER" id="PTHR44757">
    <property type="entry name" value="DIGUANYLATE CYCLASE DGCP"/>
    <property type="match status" value="1"/>
</dbReference>
<dbReference type="PROSITE" id="PS50883">
    <property type="entry name" value="EAL"/>
    <property type="match status" value="1"/>
</dbReference>
<feature type="domain" description="PAC" evidence="2">
    <location>
        <begin position="166"/>
        <end position="218"/>
    </location>
</feature>
<keyword evidence="6" id="KW-1185">Reference proteome</keyword>
<dbReference type="Pfam" id="PF00990">
    <property type="entry name" value="GGDEF"/>
    <property type="match status" value="1"/>
</dbReference>
<accession>A0A917P440</accession>
<organism evidence="5 6">
    <name type="scientific">Deinococcus aquiradiocola</name>
    <dbReference type="NCBI Taxonomy" id="393059"/>
    <lineage>
        <taxon>Bacteria</taxon>
        <taxon>Thermotogati</taxon>
        <taxon>Deinococcota</taxon>
        <taxon>Deinococci</taxon>
        <taxon>Deinococcales</taxon>
        <taxon>Deinococcaceae</taxon>
        <taxon>Deinococcus</taxon>
    </lineage>
</organism>
<dbReference type="InterPro" id="IPR001610">
    <property type="entry name" value="PAC"/>
</dbReference>
<dbReference type="PROSITE" id="PS50112">
    <property type="entry name" value="PAS"/>
    <property type="match status" value="1"/>
</dbReference>
<dbReference type="SMART" id="SM00052">
    <property type="entry name" value="EAL"/>
    <property type="match status" value="1"/>
</dbReference>
<feature type="domain" description="PAC" evidence="2">
    <location>
        <begin position="296"/>
        <end position="350"/>
    </location>
</feature>
<dbReference type="InterPro" id="IPR000160">
    <property type="entry name" value="GGDEF_dom"/>
</dbReference>
<dbReference type="InterPro" id="IPR035919">
    <property type="entry name" value="EAL_sf"/>
</dbReference>
<dbReference type="SUPFAM" id="SSF55785">
    <property type="entry name" value="PYP-like sensor domain (PAS domain)"/>
    <property type="match status" value="2"/>
</dbReference>
<evidence type="ECO:0000259" key="3">
    <source>
        <dbReference type="PROSITE" id="PS50883"/>
    </source>
</evidence>
<dbReference type="Pfam" id="PF08448">
    <property type="entry name" value="PAS_4"/>
    <property type="match status" value="2"/>
</dbReference>
<dbReference type="Gene3D" id="3.30.450.20">
    <property type="entry name" value="PAS domain"/>
    <property type="match status" value="2"/>
</dbReference>